<dbReference type="EMBL" id="JBHTEC010000006">
    <property type="protein sequence ID" value="MFD0287853.1"/>
    <property type="molecule type" value="Genomic_DNA"/>
</dbReference>
<accession>A0ABW2VX80</accession>
<dbReference type="InterPro" id="IPR005363">
    <property type="entry name" value="UPF0167"/>
</dbReference>
<reference evidence="3" key="1">
    <citation type="journal article" date="2019" name="Int. J. Syst. Evol. Microbiol.">
        <title>The Global Catalogue of Microorganisms (GCM) 10K type strain sequencing project: providing services to taxonomists for standard genome sequencing and annotation.</title>
        <authorList>
            <consortium name="The Broad Institute Genomics Platform"/>
            <consortium name="The Broad Institute Genome Sequencing Center for Infectious Disease"/>
            <person name="Wu L."/>
            <person name="Ma J."/>
        </authorList>
    </citation>
    <scope>NUCLEOTIDE SEQUENCE [LARGE SCALE GENOMIC DNA]</scope>
    <source>
        <strain evidence="3">CGMCC 4.7198</strain>
    </source>
</reference>
<keyword evidence="3" id="KW-1185">Reference proteome</keyword>
<organism evidence="2 3">
    <name type="scientific">Streptomyces lutosisoli</name>
    <dbReference type="NCBI Taxonomy" id="2665721"/>
    <lineage>
        <taxon>Bacteria</taxon>
        <taxon>Bacillati</taxon>
        <taxon>Actinomycetota</taxon>
        <taxon>Actinomycetes</taxon>
        <taxon>Kitasatosporales</taxon>
        <taxon>Streptomycetaceae</taxon>
        <taxon>Streptomyces</taxon>
    </lineage>
</organism>
<comment type="similarity">
    <text evidence="1">Belongs to the UPF0167 family.</text>
</comment>
<proteinExistence type="inferred from homology"/>
<dbReference type="Pfam" id="PF03691">
    <property type="entry name" value="UPF0167"/>
    <property type="match status" value="1"/>
</dbReference>
<dbReference type="Proteomes" id="UP001596957">
    <property type="component" value="Unassembled WGS sequence"/>
</dbReference>
<name>A0ABW2VX80_9ACTN</name>
<comment type="caution">
    <text evidence="2">The sequence shown here is derived from an EMBL/GenBank/DDBJ whole genome shotgun (WGS) entry which is preliminary data.</text>
</comment>
<protein>
    <submittedName>
        <fullName evidence="2">CbrC family protein</fullName>
    </submittedName>
</protein>
<sequence>MSAQLPFFRYHPDPVATGSITASSEACVCCGQAHGWIYTATFYTEQDMTGRICPWCIADGSAAMRFDGEFTDAYGLDGISWETLNEVTRRTPGFHAWQDPRWLVHCTDAAAYVGEVGHSELAAHPEALDQLRNEMRLDGWHDTQQLEQFLTHLGQAASAMLFKCTVCDTHLAYTDSS</sequence>
<evidence type="ECO:0000313" key="2">
    <source>
        <dbReference type="EMBL" id="MFD0287853.1"/>
    </source>
</evidence>
<dbReference type="RefSeq" id="WP_381261478.1">
    <property type="nucleotide sequence ID" value="NZ_JBHTBI010000051.1"/>
</dbReference>
<evidence type="ECO:0000313" key="3">
    <source>
        <dbReference type="Proteomes" id="UP001596957"/>
    </source>
</evidence>
<evidence type="ECO:0000256" key="1">
    <source>
        <dbReference type="ARBA" id="ARBA00008525"/>
    </source>
</evidence>
<gene>
    <name evidence="2" type="ORF">ACFQZP_40790</name>
</gene>